<reference evidence="10 11" key="1">
    <citation type="journal article" date="2013" name="BMC Microbiol.">
        <title>Identification of the type II cytochrome c maturation pathway in anammox bacteria by comparative genomics.</title>
        <authorList>
            <person name="Ferousi C."/>
            <person name="Speth D.R."/>
            <person name="Reimann J."/>
            <person name="Op den Camp H.J."/>
            <person name="Allen J.W."/>
            <person name="Keltjens J.T."/>
            <person name="Jetten M.S."/>
        </authorList>
    </citation>
    <scope>NUCLEOTIDE SEQUENCE [LARGE SCALE GENOMIC DNA]</scope>
    <source>
        <strain evidence="10">RU1</strain>
    </source>
</reference>
<protein>
    <recommendedName>
        <fullName evidence="9">Glycosyltransferase RgtA/B/C/D-like domain-containing protein</fullName>
    </recommendedName>
</protein>
<evidence type="ECO:0000313" key="11">
    <source>
        <dbReference type="Proteomes" id="UP000034954"/>
    </source>
</evidence>
<keyword evidence="5 8" id="KW-0812">Transmembrane</keyword>
<organism evidence="10 11">
    <name type="scientific">Candidatus Brocadia fulgida</name>
    <dbReference type="NCBI Taxonomy" id="380242"/>
    <lineage>
        <taxon>Bacteria</taxon>
        <taxon>Pseudomonadati</taxon>
        <taxon>Planctomycetota</taxon>
        <taxon>Candidatus Brocadiia</taxon>
        <taxon>Candidatus Brocadiales</taxon>
        <taxon>Candidatus Brocadiaceae</taxon>
        <taxon>Candidatus Brocadia</taxon>
    </lineage>
</organism>
<dbReference type="PANTHER" id="PTHR33908:SF11">
    <property type="entry name" value="MEMBRANE PROTEIN"/>
    <property type="match status" value="1"/>
</dbReference>
<dbReference type="GO" id="GO:0009103">
    <property type="term" value="P:lipopolysaccharide biosynthetic process"/>
    <property type="evidence" value="ECO:0007669"/>
    <property type="project" value="UniProtKB-ARBA"/>
</dbReference>
<proteinExistence type="predicted"/>
<dbReference type="EMBL" id="LAQJ01000240">
    <property type="protein sequence ID" value="KKO18655.1"/>
    <property type="molecule type" value="Genomic_DNA"/>
</dbReference>
<evidence type="ECO:0000256" key="3">
    <source>
        <dbReference type="ARBA" id="ARBA00022676"/>
    </source>
</evidence>
<keyword evidence="2" id="KW-1003">Cell membrane</keyword>
<dbReference type="AlphaFoldDB" id="A0A0M2USS2"/>
<keyword evidence="11" id="KW-1185">Reference proteome</keyword>
<evidence type="ECO:0000256" key="7">
    <source>
        <dbReference type="ARBA" id="ARBA00023136"/>
    </source>
</evidence>
<evidence type="ECO:0000256" key="4">
    <source>
        <dbReference type="ARBA" id="ARBA00022679"/>
    </source>
</evidence>
<feature type="domain" description="Glycosyltransferase RgtA/B/C/D-like" evidence="9">
    <location>
        <begin position="63"/>
        <end position="218"/>
    </location>
</feature>
<dbReference type="PANTHER" id="PTHR33908">
    <property type="entry name" value="MANNOSYLTRANSFERASE YKCB-RELATED"/>
    <property type="match status" value="1"/>
</dbReference>
<dbReference type="Pfam" id="PF13231">
    <property type="entry name" value="PMT_2"/>
    <property type="match status" value="1"/>
</dbReference>
<sequence length="555" mass="63738">MNQKENVITDKILWILLLLACAIRLYIWYVTPIISTDGISYINTAKHFVAGNFYEGLKHAYHPLYPLFISALSVMGIGFETAGRLVSLCFGTLSVAAVYFFGKKMFDLRIAVVSAILLAFHPYAARLSANVRCDAMYFFFYLLGFGLGYLALTLKESYLFFLAGIASAFAYLTRPEGVGILLIVSLWIGIQFITRERSAWRNYLKKFCLLLVGFFIFSSPYLLYLRDYTNSWTLTQKKQISDMSGITAMSDMVHNFQQWKINEVNNTPWDDFSYDKVVPERDAGKQGLHPVHTTTVKHTSGTKYFQSLCSVLNEFIITIHYPFVIFFIIGIMYVIKNKRKKTVNFYIASYLVLFLLILYFLKLTTGYAGHRHLLNVILITLFWTGIGISNTYSWLIKKIPLWQPAQAENILSRSGIIFLCLIVTFFLPKTLKSFKSEGIYKDAGLWIKTFYSNVPAVLTDDSIITFYAGVQRLKIPKKNTYEEIVAYARANKVDLIAVTDDIVEYDQDFFSKINPHDLKELYRGTAKTEKVVIYQVLRINEQRSSAKLHTDEKEE</sequence>
<evidence type="ECO:0000259" key="9">
    <source>
        <dbReference type="Pfam" id="PF13231"/>
    </source>
</evidence>
<keyword evidence="7 8" id="KW-0472">Membrane</keyword>
<dbReference type="InterPro" id="IPR038731">
    <property type="entry name" value="RgtA/B/C-like"/>
</dbReference>
<accession>A0A0M2USS2</accession>
<feature type="transmembrane region" description="Helical" evidence="8">
    <location>
        <begin position="12"/>
        <end position="31"/>
    </location>
</feature>
<comment type="subcellular location">
    <subcellularLocation>
        <location evidence="1">Cell membrane</location>
        <topology evidence="1">Multi-pass membrane protein</topology>
    </subcellularLocation>
</comment>
<keyword evidence="6 8" id="KW-1133">Transmembrane helix</keyword>
<feature type="transmembrane region" description="Helical" evidence="8">
    <location>
        <begin position="315"/>
        <end position="335"/>
    </location>
</feature>
<evidence type="ECO:0000313" key="10">
    <source>
        <dbReference type="EMBL" id="KKO18655.1"/>
    </source>
</evidence>
<feature type="transmembrane region" description="Helical" evidence="8">
    <location>
        <begin position="407"/>
        <end position="427"/>
    </location>
</feature>
<feature type="transmembrane region" description="Helical" evidence="8">
    <location>
        <begin position="157"/>
        <end position="172"/>
    </location>
</feature>
<dbReference type="Proteomes" id="UP000034954">
    <property type="component" value="Unassembled WGS sequence"/>
</dbReference>
<feature type="transmembrane region" description="Helical" evidence="8">
    <location>
        <begin position="207"/>
        <end position="224"/>
    </location>
</feature>
<comment type="caution">
    <text evidence="10">The sequence shown here is derived from an EMBL/GenBank/DDBJ whole genome shotgun (WGS) entry which is preliminary data.</text>
</comment>
<evidence type="ECO:0000256" key="2">
    <source>
        <dbReference type="ARBA" id="ARBA00022475"/>
    </source>
</evidence>
<evidence type="ECO:0000256" key="8">
    <source>
        <dbReference type="SAM" id="Phobius"/>
    </source>
</evidence>
<evidence type="ECO:0000256" key="5">
    <source>
        <dbReference type="ARBA" id="ARBA00022692"/>
    </source>
</evidence>
<feature type="transmembrane region" description="Helical" evidence="8">
    <location>
        <begin position="373"/>
        <end position="395"/>
    </location>
</feature>
<keyword evidence="4" id="KW-0808">Transferase</keyword>
<dbReference type="GO" id="GO:0005886">
    <property type="term" value="C:plasma membrane"/>
    <property type="evidence" value="ECO:0007669"/>
    <property type="project" value="UniProtKB-SubCell"/>
</dbReference>
<dbReference type="GO" id="GO:0016763">
    <property type="term" value="F:pentosyltransferase activity"/>
    <property type="evidence" value="ECO:0007669"/>
    <property type="project" value="TreeGrafter"/>
</dbReference>
<feature type="transmembrane region" description="Helical" evidence="8">
    <location>
        <begin position="178"/>
        <end position="195"/>
    </location>
</feature>
<evidence type="ECO:0000256" key="6">
    <source>
        <dbReference type="ARBA" id="ARBA00022989"/>
    </source>
</evidence>
<evidence type="ECO:0000256" key="1">
    <source>
        <dbReference type="ARBA" id="ARBA00004651"/>
    </source>
</evidence>
<dbReference type="InterPro" id="IPR050297">
    <property type="entry name" value="LipidA_mod_glycosyltrf_83"/>
</dbReference>
<gene>
    <name evidence="10" type="ORF">BROFUL_02606</name>
</gene>
<feature type="transmembrane region" description="Helical" evidence="8">
    <location>
        <begin position="82"/>
        <end position="101"/>
    </location>
</feature>
<feature type="transmembrane region" description="Helical" evidence="8">
    <location>
        <begin position="108"/>
        <end position="129"/>
    </location>
</feature>
<feature type="transmembrane region" description="Helical" evidence="8">
    <location>
        <begin position="135"/>
        <end position="152"/>
    </location>
</feature>
<name>A0A0M2USS2_9BACT</name>
<feature type="transmembrane region" description="Helical" evidence="8">
    <location>
        <begin position="342"/>
        <end position="361"/>
    </location>
</feature>
<keyword evidence="3" id="KW-0328">Glycosyltransferase</keyword>